<sequence>MEGSSAEKRQLFQSRCIRYENSRESLFGKQIDSLEDFPISHVNMAAPPLCSRSANLFCVGRILPDCPLPEPPFNLLVQGIKTRVREHGKQTVGSFRTPGNGKKQLKTDSREPQGCGGRLFRNSPIQNPFVSVVRFFEWPW</sequence>
<comment type="caution">
    <text evidence="2">The sequence shown here is derived from an EMBL/GenBank/DDBJ whole genome shotgun (WGS) entry which is preliminary data.</text>
</comment>
<dbReference type="Proteomes" id="UP000887013">
    <property type="component" value="Unassembled WGS sequence"/>
</dbReference>
<keyword evidence="3" id="KW-1185">Reference proteome</keyword>
<evidence type="ECO:0000313" key="2">
    <source>
        <dbReference type="EMBL" id="GFT53788.1"/>
    </source>
</evidence>
<accession>A0A8X6TV99</accession>
<dbReference type="OrthoDB" id="10569565at2759"/>
<evidence type="ECO:0000313" key="3">
    <source>
        <dbReference type="Proteomes" id="UP000887013"/>
    </source>
</evidence>
<protein>
    <submittedName>
        <fullName evidence="2">Uncharacterized protein</fullName>
    </submittedName>
</protein>
<name>A0A8X6TV99_NEPPI</name>
<organism evidence="2 3">
    <name type="scientific">Nephila pilipes</name>
    <name type="common">Giant wood spider</name>
    <name type="synonym">Nephila maculata</name>
    <dbReference type="NCBI Taxonomy" id="299642"/>
    <lineage>
        <taxon>Eukaryota</taxon>
        <taxon>Metazoa</taxon>
        <taxon>Ecdysozoa</taxon>
        <taxon>Arthropoda</taxon>
        <taxon>Chelicerata</taxon>
        <taxon>Arachnida</taxon>
        <taxon>Araneae</taxon>
        <taxon>Araneomorphae</taxon>
        <taxon>Entelegynae</taxon>
        <taxon>Araneoidea</taxon>
        <taxon>Nephilidae</taxon>
        <taxon>Nephila</taxon>
    </lineage>
</organism>
<reference evidence="2" key="1">
    <citation type="submission" date="2020-08" db="EMBL/GenBank/DDBJ databases">
        <title>Multicomponent nature underlies the extraordinary mechanical properties of spider dragline silk.</title>
        <authorList>
            <person name="Kono N."/>
            <person name="Nakamura H."/>
            <person name="Mori M."/>
            <person name="Yoshida Y."/>
            <person name="Ohtoshi R."/>
            <person name="Malay A.D."/>
            <person name="Moran D.A.P."/>
            <person name="Tomita M."/>
            <person name="Numata K."/>
            <person name="Arakawa K."/>
        </authorList>
    </citation>
    <scope>NUCLEOTIDE SEQUENCE</scope>
</reference>
<dbReference type="AlphaFoldDB" id="A0A8X6TV99"/>
<gene>
    <name evidence="2" type="ORF">NPIL_578131</name>
</gene>
<feature type="region of interest" description="Disordered" evidence="1">
    <location>
        <begin position="87"/>
        <end position="113"/>
    </location>
</feature>
<evidence type="ECO:0000256" key="1">
    <source>
        <dbReference type="SAM" id="MobiDB-lite"/>
    </source>
</evidence>
<dbReference type="EMBL" id="BMAW01017409">
    <property type="protein sequence ID" value="GFT53788.1"/>
    <property type="molecule type" value="Genomic_DNA"/>
</dbReference>
<proteinExistence type="predicted"/>